<feature type="transmembrane region" description="Helical" evidence="1">
    <location>
        <begin position="94"/>
        <end position="113"/>
    </location>
</feature>
<dbReference type="SMART" id="SM00267">
    <property type="entry name" value="GGDEF"/>
    <property type="match status" value="1"/>
</dbReference>
<dbReference type="PANTHER" id="PTHR45138">
    <property type="entry name" value="REGULATORY COMPONENTS OF SENSORY TRANSDUCTION SYSTEM"/>
    <property type="match status" value="1"/>
</dbReference>
<feature type="transmembrane region" description="Helical" evidence="1">
    <location>
        <begin position="31"/>
        <end position="53"/>
    </location>
</feature>
<dbReference type="PANTHER" id="PTHR45138:SF9">
    <property type="entry name" value="DIGUANYLATE CYCLASE DGCM-RELATED"/>
    <property type="match status" value="1"/>
</dbReference>
<protein>
    <submittedName>
        <fullName evidence="3">GGDEF domain-containing protein</fullName>
    </submittedName>
</protein>
<dbReference type="PROSITE" id="PS50887">
    <property type="entry name" value="GGDEF"/>
    <property type="match status" value="1"/>
</dbReference>
<accession>A0A9D9DE22</accession>
<proteinExistence type="predicted"/>
<dbReference type="InterPro" id="IPR000160">
    <property type="entry name" value="GGDEF_dom"/>
</dbReference>
<feature type="transmembrane region" description="Helical" evidence="1">
    <location>
        <begin position="119"/>
        <end position="140"/>
    </location>
</feature>
<feature type="transmembrane region" description="Helical" evidence="1">
    <location>
        <begin position="147"/>
        <end position="166"/>
    </location>
</feature>
<dbReference type="NCBIfam" id="TIGR00254">
    <property type="entry name" value="GGDEF"/>
    <property type="match status" value="1"/>
</dbReference>
<feature type="domain" description="GGDEF" evidence="2">
    <location>
        <begin position="233"/>
        <end position="353"/>
    </location>
</feature>
<reference evidence="3" key="2">
    <citation type="journal article" date="2021" name="PeerJ">
        <title>Extensive microbial diversity within the chicken gut microbiome revealed by metagenomics and culture.</title>
        <authorList>
            <person name="Gilroy R."/>
            <person name="Ravi A."/>
            <person name="Getino M."/>
            <person name="Pursley I."/>
            <person name="Horton D.L."/>
            <person name="Alikhan N.F."/>
            <person name="Baker D."/>
            <person name="Gharbi K."/>
            <person name="Hall N."/>
            <person name="Watson M."/>
            <person name="Adriaenssens E.M."/>
            <person name="Foster-Nyarko E."/>
            <person name="Jarju S."/>
            <person name="Secka A."/>
            <person name="Antonio M."/>
            <person name="Oren A."/>
            <person name="Chaudhuri R.R."/>
            <person name="La Ragione R."/>
            <person name="Hildebrand F."/>
            <person name="Pallen M.J."/>
        </authorList>
    </citation>
    <scope>NUCLEOTIDE SEQUENCE</scope>
    <source>
        <strain evidence="3">17113</strain>
    </source>
</reference>
<evidence type="ECO:0000313" key="4">
    <source>
        <dbReference type="Proteomes" id="UP000823634"/>
    </source>
</evidence>
<dbReference type="CDD" id="cd01949">
    <property type="entry name" value="GGDEF"/>
    <property type="match status" value="1"/>
</dbReference>
<dbReference type="AlphaFoldDB" id="A0A9D9DE22"/>
<evidence type="ECO:0000256" key="1">
    <source>
        <dbReference type="SAM" id="Phobius"/>
    </source>
</evidence>
<dbReference type="SUPFAM" id="SSF55073">
    <property type="entry name" value="Nucleotide cyclase"/>
    <property type="match status" value="1"/>
</dbReference>
<dbReference type="InterPro" id="IPR050469">
    <property type="entry name" value="Diguanylate_Cyclase"/>
</dbReference>
<dbReference type="Proteomes" id="UP000823634">
    <property type="component" value="Unassembled WGS sequence"/>
</dbReference>
<dbReference type="EMBL" id="JADINA010000008">
    <property type="protein sequence ID" value="MBO8425913.1"/>
    <property type="molecule type" value="Genomic_DNA"/>
</dbReference>
<feature type="transmembrane region" description="Helical" evidence="1">
    <location>
        <begin position="59"/>
        <end position="82"/>
    </location>
</feature>
<dbReference type="InterPro" id="IPR043128">
    <property type="entry name" value="Rev_trsase/Diguanyl_cyclase"/>
</dbReference>
<name>A0A9D9DE22_9FIRM</name>
<evidence type="ECO:0000313" key="3">
    <source>
        <dbReference type="EMBL" id="MBO8425913.1"/>
    </source>
</evidence>
<reference evidence="3" key="1">
    <citation type="submission" date="2020-10" db="EMBL/GenBank/DDBJ databases">
        <authorList>
            <person name="Gilroy R."/>
        </authorList>
    </citation>
    <scope>NUCLEOTIDE SEQUENCE</scope>
    <source>
        <strain evidence="3">17113</strain>
    </source>
</reference>
<gene>
    <name evidence="3" type="ORF">IAC61_01150</name>
</gene>
<sequence length="359" mass="39988">MKEGKKRPYRKFLSIDHRLLGESIFENRRPVLWTFLAYMVVSALYAGILFSYGHDAYRYALAAIYLALSLLSLGGSLFVYLTKGFPLDGKTVKLYIGFSIPFQVLGASLSSAATCLELYIGATIPVCFFIVSVSLLFLFLTDPWLSSALSALGCLSIVIFGHVLGLITNDDIYNFALFGLFLIIAAWARYQFIADSREKRLSANRLSLKDDLTGLGNRRKFELDLEQAIHSGLPFSLVMADLDGLKSLNDERGHLAGDELIKETASALGKRFEQVYRYGGDEFIIIANPHEQKRLKKYLLEIKEAVDRLGGSLSFGSHPHVPGATREEVIEGVDRHLYESKARGKGLYNGEELTYDGLS</sequence>
<keyword evidence="1" id="KW-1133">Transmembrane helix</keyword>
<feature type="transmembrane region" description="Helical" evidence="1">
    <location>
        <begin position="172"/>
        <end position="190"/>
    </location>
</feature>
<dbReference type="InterPro" id="IPR029787">
    <property type="entry name" value="Nucleotide_cyclase"/>
</dbReference>
<comment type="caution">
    <text evidence="3">The sequence shown here is derived from an EMBL/GenBank/DDBJ whole genome shotgun (WGS) entry which is preliminary data.</text>
</comment>
<organism evidence="3 4">
    <name type="scientific">Candidatus Alloenteromonas pullistercoris</name>
    <dbReference type="NCBI Taxonomy" id="2840785"/>
    <lineage>
        <taxon>Bacteria</taxon>
        <taxon>Bacillati</taxon>
        <taxon>Bacillota</taxon>
        <taxon>Bacillota incertae sedis</taxon>
        <taxon>Candidatus Alloenteromonas</taxon>
    </lineage>
</organism>
<evidence type="ECO:0000259" key="2">
    <source>
        <dbReference type="PROSITE" id="PS50887"/>
    </source>
</evidence>
<dbReference type="Pfam" id="PF00990">
    <property type="entry name" value="GGDEF"/>
    <property type="match status" value="1"/>
</dbReference>
<dbReference type="Gene3D" id="3.30.70.270">
    <property type="match status" value="1"/>
</dbReference>
<keyword evidence="1" id="KW-0812">Transmembrane</keyword>
<dbReference type="GO" id="GO:0052621">
    <property type="term" value="F:diguanylate cyclase activity"/>
    <property type="evidence" value="ECO:0007669"/>
    <property type="project" value="TreeGrafter"/>
</dbReference>
<keyword evidence="1" id="KW-0472">Membrane</keyword>